<dbReference type="PATRIC" id="fig|1218565.3.peg.510"/>
<dbReference type="AlphaFoldDB" id="M6D0I8"/>
<accession>M6D0I8</accession>
<protein>
    <submittedName>
        <fullName evidence="1">Uncharacterized protein</fullName>
    </submittedName>
</protein>
<gene>
    <name evidence="1" type="ORF">LEP1GSC194_2941</name>
</gene>
<comment type="caution">
    <text evidence="1">The sequence shown here is derived from an EMBL/GenBank/DDBJ whole genome shotgun (WGS) entry which is preliminary data.</text>
</comment>
<organism evidence="1 2">
    <name type="scientific">Leptospira alstonii serovar Sichuan str. 79601</name>
    <dbReference type="NCBI Taxonomy" id="1218565"/>
    <lineage>
        <taxon>Bacteria</taxon>
        <taxon>Pseudomonadati</taxon>
        <taxon>Spirochaetota</taxon>
        <taxon>Spirochaetia</taxon>
        <taxon>Leptospirales</taxon>
        <taxon>Leptospiraceae</taxon>
        <taxon>Leptospira</taxon>
    </lineage>
</organism>
<evidence type="ECO:0000313" key="2">
    <source>
        <dbReference type="Proteomes" id="UP000011988"/>
    </source>
</evidence>
<evidence type="ECO:0000313" key="1">
    <source>
        <dbReference type="EMBL" id="EMJ97672.1"/>
    </source>
</evidence>
<dbReference type="Proteomes" id="UP000011988">
    <property type="component" value="Unassembled WGS sequence"/>
</dbReference>
<reference evidence="1 2" key="1">
    <citation type="submission" date="2013-01" db="EMBL/GenBank/DDBJ databases">
        <authorList>
            <person name="Harkins D.M."/>
            <person name="Durkin A.S."/>
            <person name="Brinkac L.M."/>
            <person name="Haft D.H."/>
            <person name="Selengut J.D."/>
            <person name="Sanka R."/>
            <person name="DePew J."/>
            <person name="Purushe J."/>
            <person name="Galloway R.L."/>
            <person name="Vinetz J.M."/>
            <person name="Sutton G.G."/>
            <person name="Nierman W.C."/>
            <person name="Fouts D.E."/>
        </authorList>
    </citation>
    <scope>NUCLEOTIDE SEQUENCE [LARGE SCALE GENOMIC DNA]</scope>
    <source>
        <strain evidence="1 2">79601</strain>
    </source>
</reference>
<proteinExistence type="predicted"/>
<sequence>MASDRKDPEMKIQVKNKMIGTLAPKFAERFIKAPKMRELLRR</sequence>
<name>M6D0I8_9LEPT</name>
<dbReference type="EMBL" id="ANIK01000008">
    <property type="protein sequence ID" value="EMJ97672.1"/>
    <property type="molecule type" value="Genomic_DNA"/>
</dbReference>